<dbReference type="InterPro" id="IPR006694">
    <property type="entry name" value="Fatty_acid_hydroxylase"/>
</dbReference>
<feature type="region of interest" description="Disordered" evidence="5">
    <location>
        <begin position="1"/>
        <end position="21"/>
    </location>
</feature>
<accession>A0A7S4JIG1</accession>
<reference evidence="8" key="1">
    <citation type="submission" date="2021-01" db="EMBL/GenBank/DDBJ databases">
        <authorList>
            <person name="Corre E."/>
            <person name="Pelletier E."/>
            <person name="Niang G."/>
            <person name="Scheremetjew M."/>
            <person name="Finn R."/>
            <person name="Kale V."/>
            <person name="Holt S."/>
            <person name="Cochrane G."/>
            <person name="Meng A."/>
            <person name="Brown T."/>
            <person name="Cohen L."/>
        </authorList>
    </citation>
    <scope>NUCLEOTIDE SEQUENCE</scope>
    <source>
        <strain evidence="8">Isolate 1302-5</strain>
    </source>
</reference>
<evidence type="ECO:0000256" key="5">
    <source>
        <dbReference type="SAM" id="MobiDB-lite"/>
    </source>
</evidence>
<keyword evidence="3 6" id="KW-1133">Transmembrane helix</keyword>
<protein>
    <recommendedName>
        <fullName evidence="7">Fatty acid hydroxylase domain-containing protein</fullName>
    </recommendedName>
</protein>
<evidence type="ECO:0000259" key="7">
    <source>
        <dbReference type="Pfam" id="PF04116"/>
    </source>
</evidence>
<feature type="transmembrane region" description="Helical" evidence="6">
    <location>
        <begin position="190"/>
        <end position="210"/>
    </location>
</feature>
<gene>
    <name evidence="8" type="ORF">OAUR00152_LOCUS28344</name>
</gene>
<proteinExistence type="predicted"/>
<evidence type="ECO:0000313" key="8">
    <source>
        <dbReference type="EMBL" id="CAE2264645.1"/>
    </source>
</evidence>
<dbReference type="GO" id="GO:0016020">
    <property type="term" value="C:membrane"/>
    <property type="evidence" value="ECO:0007669"/>
    <property type="project" value="UniProtKB-SubCell"/>
</dbReference>
<feature type="transmembrane region" description="Helical" evidence="6">
    <location>
        <begin position="369"/>
        <end position="388"/>
    </location>
</feature>
<name>A0A7S4JIG1_9STRA</name>
<sequence length="491" mass="55752">MTMMTEDSSAEHSTTRTSSQQPIWEGIAGTTGGSFFRAPSWVDQSKPPGVTSQAPSLKDNPKWMELFSGIFIIYSPNLVWLTIALIVYFYFPYDYEVAKKWESEFSVWIAKRTVLNLTLVFGYDGFWHVSLYRLGWGKRPFNPSRQYRVGKVIHNAYYSALGTLQWTIWEALFVYSYATGRLPYLSDEEAFASAWGLAQFAAWFAIVPLFREVHFYFAHRLIHMRALYKYIHSLHHRNTDVEPFSGVCMHPIEHMFYFTSVAPALYFYATPFGFLWNGIHLILSPGASHSGYEDHWHSDQYHYLHHRYFECNYGTPSFVLDSIFGTFRDRMTDKYDTYSGEGEGVGAITANVHDKNASLVGGLPNWDQVVFNILFCVISPMVLVEALLTKEGGPNNARIVAAVITLGPIIGSTALLLLTSSARKRHQQGGLRRELSYPFHKETLIGSLGLHVIVGFILTAVPIYHIVHMALSDPGDSAYFTAREIIFTVFG</sequence>
<dbReference type="InterPro" id="IPR050307">
    <property type="entry name" value="Sterol_Desaturase_Related"/>
</dbReference>
<dbReference type="EMBL" id="HBKQ01041103">
    <property type="protein sequence ID" value="CAE2264645.1"/>
    <property type="molecule type" value="Transcribed_RNA"/>
</dbReference>
<dbReference type="AlphaFoldDB" id="A0A7S4JIG1"/>
<evidence type="ECO:0000256" key="1">
    <source>
        <dbReference type="ARBA" id="ARBA00004370"/>
    </source>
</evidence>
<organism evidence="8">
    <name type="scientific">Odontella aurita</name>
    <dbReference type="NCBI Taxonomy" id="265563"/>
    <lineage>
        <taxon>Eukaryota</taxon>
        <taxon>Sar</taxon>
        <taxon>Stramenopiles</taxon>
        <taxon>Ochrophyta</taxon>
        <taxon>Bacillariophyta</taxon>
        <taxon>Mediophyceae</taxon>
        <taxon>Biddulphiophycidae</taxon>
        <taxon>Eupodiscales</taxon>
        <taxon>Odontellaceae</taxon>
        <taxon>Odontella</taxon>
    </lineage>
</organism>
<dbReference type="GO" id="GO:0005506">
    <property type="term" value="F:iron ion binding"/>
    <property type="evidence" value="ECO:0007669"/>
    <property type="project" value="InterPro"/>
</dbReference>
<evidence type="ECO:0000256" key="2">
    <source>
        <dbReference type="ARBA" id="ARBA00022692"/>
    </source>
</evidence>
<comment type="subcellular location">
    <subcellularLocation>
        <location evidence="1">Membrane</location>
    </subcellularLocation>
</comment>
<feature type="domain" description="Fatty acid hydroxylase" evidence="7">
    <location>
        <begin position="205"/>
        <end position="326"/>
    </location>
</feature>
<feature type="transmembrane region" description="Helical" evidence="6">
    <location>
        <begin position="400"/>
        <end position="422"/>
    </location>
</feature>
<dbReference type="GO" id="GO:0016491">
    <property type="term" value="F:oxidoreductase activity"/>
    <property type="evidence" value="ECO:0007669"/>
    <property type="project" value="InterPro"/>
</dbReference>
<evidence type="ECO:0000256" key="6">
    <source>
        <dbReference type="SAM" id="Phobius"/>
    </source>
</evidence>
<keyword evidence="2 6" id="KW-0812">Transmembrane</keyword>
<feature type="transmembrane region" description="Helical" evidence="6">
    <location>
        <begin position="156"/>
        <end position="178"/>
    </location>
</feature>
<evidence type="ECO:0000256" key="4">
    <source>
        <dbReference type="ARBA" id="ARBA00023136"/>
    </source>
</evidence>
<feature type="transmembrane region" description="Helical" evidence="6">
    <location>
        <begin position="66"/>
        <end position="93"/>
    </location>
</feature>
<feature type="transmembrane region" description="Helical" evidence="6">
    <location>
        <begin position="113"/>
        <end position="135"/>
    </location>
</feature>
<dbReference type="Pfam" id="PF04116">
    <property type="entry name" value="FA_hydroxylase"/>
    <property type="match status" value="1"/>
</dbReference>
<dbReference type="PANTHER" id="PTHR11863">
    <property type="entry name" value="STEROL DESATURASE"/>
    <property type="match status" value="1"/>
</dbReference>
<keyword evidence="4 6" id="KW-0472">Membrane</keyword>
<dbReference type="GO" id="GO:0008610">
    <property type="term" value="P:lipid biosynthetic process"/>
    <property type="evidence" value="ECO:0007669"/>
    <property type="project" value="InterPro"/>
</dbReference>
<evidence type="ECO:0000256" key="3">
    <source>
        <dbReference type="ARBA" id="ARBA00022989"/>
    </source>
</evidence>
<feature type="transmembrane region" description="Helical" evidence="6">
    <location>
        <begin position="443"/>
        <end position="467"/>
    </location>
</feature>